<dbReference type="PANTHER" id="PTHR21137">
    <property type="entry name" value="ODORANT RECEPTOR"/>
    <property type="match status" value="1"/>
</dbReference>
<comment type="caution">
    <text evidence="10">Lacks conserved residue(s) required for the propagation of feature annotation.</text>
</comment>
<evidence type="ECO:0000256" key="3">
    <source>
        <dbReference type="ARBA" id="ARBA00022606"/>
    </source>
</evidence>
<gene>
    <name evidence="12" type="primary">LOC108617639</name>
</gene>
<feature type="transmembrane region" description="Helical" evidence="10">
    <location>
        <begin position="150"/>
        <end position="172"/>
    </location>
</feature>
<organism evidence="11 12">
    <name type="scientific">Drosophila arizonae</name>
    <name type="common">Fruit fly</name>
    <dbReference type="NCBI Taxonomy" id="7263"/>
    <lineage>
        <taxon>Eukaryota</taxon>
        <taxon>Metazoa</taxon>
        <taxon>Ecdysozoa</taxon>
        <taxon>Arthropoda</taxon>
        <taxon>Hexapoda</taxon>
        <taxon>Insecta</taxon>
        <taxon>Pterygota</taxon>
        <taxon>Neoptera</taxon>
        <taxon>Endopterygota</taxon>
        <taxon>Diptera</taxon>
        <taxon>Brachycera</taxon>
        <taxon>Muscomorpha</taxon>
        <taxon>Ephydroidea</taxon>
        <taxon>Drosophilidae</taxon>
        <taxon>Drosophila</taxon>
    </lineage>
</organism>
<evidence type="ECO:0000256" key="7">
    <source>
        <dbReference type="ARBA" id="ARBA00023136"/>
    </source>
</evidence>
<evidence type="ECO:0000313" key="11">
    <source>
        <dbReference type="Proteomes" id="UP000694904"/>
    </source>
</evidence>
<keyword evidence="11" id="KW-1185">Reference proteome</keyword>
<keyword evidence="4 10" id="KW-0812">Transmembrane</keyword>
<keyword evidence="9 10" id="KW-0807">Transducer</keyword>
<evidence type="ECO:0000256" key="5">
    <source>
        <dbReference type="ARBA" id="ARBA00022725"/>
    </source>
</evidence>
<evidence type="ECO:0000313" key="12">
    <source>
        <dbReference type="RefSeq" id="XP_017868967.1"/>
    </source>
</evidence>
<comment type="subcellular location">
    <subcellularLocation>
        <location evidence="1 10">Cell membrane</location>
        <topology evidence="1 10">Multi-pass membrane protein</topology>
    </subcellularLocation>
</comment>
<feature type="transmembrane region" description="Helical" evidence="10">
    <location>
        <begin position="216"/>
        <end position="239"/>
    </location>
</feature>
<name>A0ABM1PP31_DROAR</name>
<evidence type="ECO:0000256" key="1">
    <source>
        <dbReference type="ARBA" id="ARBA00004651"/>
    </source>
</evidence>
<dbReference type="GeneID" id="108617639"/>
<dbReference type="PANTHER" id="PTHR21137:SF40">
    <property type="entry name" value="ODORANT RECEPTOR 56A"/>
    <property type="match status" value="1"/>
</dbReference>
<feature type="transmembrane region" description="Helical" evidence="10">
    <location>
        <begin position="52"/>
        <end position="74"/>
    </location>
</feature>
<feature type="transmembrane region" description="Helical" evidence="10">
    <location>
        <begin position="305"/>
        <end position="327"/>
    </location>
</feature>
<evidence type="ECO:0000256" key="6">
    <source>
        <dbReference type="ARBA" id="ARBA00022989"/>
    </source>
</evidence>
<evidence type="ECO:0000256" key="4">
    <source>
        <dbReference type="ARBA" id="ARBA00022692"/>
    </source>
</evidence>
<keyword evidence="7 10" id="KW-0472">Membrane</keyword>
<reference evidence="11" key="2">
    <citation type="journal article" date="2016" name="G3 (Bethesda)">
        <title>Genome Evolution in Three Species of Cactophilic Drosophila.</title>
        <authorList>
            <person name="Sanchez-Flores A."/>
            <person name="Penazola F."/>
            <person name="Carpinteyro-Ponce J."/>
            <person name="Nazario-Yepiz N."/>
            <person name="Abreu-Goodger C."/>
            <person name="Machado C.A."/>
            <person name="Markow T.A."/>
        </authorList>
    </citation>
    <scope>NUCLEOTIDE SEQUENCE [LARGE SCALE GENOMIC DNA]</scope>
</reference>
<feature type="transmembrane region" description="Helical" evidence="10">
    <location>
        <begin position="333"/>
        <end position="350"/>
    </location>
</feature>
<comment type="similarity">
    <text evidence="10">Belongs to the insect chemoreceptor superfamily. Heteromeric odorant receptor channel (TC 1.A.69) family.</text>
</comment>
<sequence>MPTLFTVKMYKVKELQLTQDSFDNPIFSLHLRCFRWYGYVASIEQRHPWLSLIRCTIFTASIWVSCAMMLSRLFLSRGYESINEDATSWATAVQYFAVSIATLNAYVQRERVIRMLRTAHVDLQQLIVESDAEELDLLQDTQRYVRTITFLLWVPSVVAGMMAYLDCIYRIIFLPKTVFNVDAVRRGEAQPILLFKLFPFNELYDQFIVGYLGPCYALALGITTIPLWHTFIACLMKYVTLRLQVLKKRTLAMDIRHLKPNLVDHHLSPNERIYWQMQLCKYFVQEQLKIREFVRQIERLIRIPVMADFIIFSILICFLFFALNVGVPSTMDYSFMFLYLFVMAAILWIYHWHATLIVESQNELCFAFYDVDWYQFGLPVQRMLLLMMMHTQRPLKIRALLVELNLKTFLDIMRGAYSYFNLLRSTNSY</sequence>
<keyword evidence="6 10" id="KW-1133">Transmembrane helix</keyword>
<dbReference type="RefSeq" id="XP_017868967.1">
    <property type="nucleotide sequence ID" value="XM_018013478.1"/>
</dbReference>
<evidence type="ECO:0000256" key="8">
    <source>
        <dbReference type="ARBA" id="ARBA00023170"/>
    </source>
</evidence>
<protein>
    <recommendedName>
        <fullName evidence="10">Odorant receptor</fullName>
    </recommendedName>
</protein>
<keyword evidence="8 10" id="KW-0675">Receptor</keyword>
<feature type="transmembrane region" description="Helical" evidence="10">
    <location>
        <begin position="86"/>
        <end position="107"/>
    </location>
</feature>
<evidence type="ECO:0000256" key="10">
    <source>
        <dbReference type="RuleBase" id="RU351113"/>
    </source>
</evidence>
<reference evidence="12" key="3">
    <citation type="submission" date="2025-08" db="UniProtKB">
        <authorList>
            <consortium name="RefSeq"/>
        </authorList>
    </citation>
    <scope>IDENTIFICATION</scope>
    <source>
        <tissue evidence="12">Whole organism</tissue>
    </source>
</reference>
<evidence type="ECO:0000256" key="2">
    <source>
        <dbReference type="ARBA" id="ARBA00022475"/>
    </source>
</evidence>
<keyword evidence="5 10" id="KW-0552">Olfaction</keyword>
<dbReference type="Pfam" id="PF02949">
    <property type="entry name" value="7tm_6"/>
    <property type="match status" value="1"/>
</dbReference>
<reference evidence="11" key="1">
    <citation type="journal article" date="1997" name="Nucleic Acids Res.">
        <title>tRNAscan-SE: a program for improved detection of transfer RNA genes in genomic sequence.</title>
        <authorList>
            <person name="Lowe T.M."/>
            <person name="Eddy S.R."/>
        </authorList>
    </citation>
    <scope>NUCLEOTIDE SEQUENCE [LARGE SCALE GENOMIC DNA]</scope>
</reference>
<keyword evidence="3 10" id="KW-0716">Sensory transduction</keyword>
<accession>A0ABM1PP31</accession>
<dbReference type="Proteomes" id="UP000694904">
    <property type="component" value="Chromosome 5"/>
</dbReference>
<dbReference type="InterPro" id="IPR004117">
    <property type="entry name" value="7tm6_olfct_rcpt"/>
</dbReference>
<proteinExistence type="inferred from homology"/>
<evidence type="ECO:0000256" key="9">
    <source>
        <dbReference type="ARBA" id="ARBA00023224"/>
    </source>
</evidence>
<keyword evidence="2" id="KW-1003">Cell membrane</keyword>